<evidence type="ECO:0000313" key="2">
    <source>
        <dbReference type="EMBL" id="CAA9333996.1"/>
    </source>
</evidence>
<feature type="compositionally biased region" description="Basic and acidic residues" evidence="1">
    <location>
        <begin position="146"/>
        <end position="170"/>
    </location>
</feature>
<feature type="compositionally biased region" description="Low complexity" evidence="1">
    <location>
        <begin position="1"/>
        <end position="20"/>
    </location>
</feature>
<sequence length="321" mass="36402">DDHCPPAGGRAARARSVPVGTVRAPAQAVAADRRLPLRPAHPRPVPRLRGLAHRPDHLPEPHQVERVRRRDVRGVRQLHPDGRRPDRPASPRRHPRLHRRHHGGPDRARHRHRGPGERGLAQGRDRRPHHPLHPRHRLVRGVRCAVEADLRPERRHAEPRAGLARTREPAAHLAGRPGDGAAGDHGRLDLGRDRHEHADLLRRHPGHRPRAVRGGAGGRRRALPAVLQHHSAQPAGGHRHRHQPRPAQRVQGLRHHLRDDRRRPQPRHRGVRHLPLQPGVRLDLGLAAPVRLRVGVQRRRHDHVHPRRHRPDGHHPEGGPV</sequence>
<feature type="non-terminal residue" evidence="2">
    <location>
        <position position="1"/>
    </location>
</feature>
<feature type="region of interest" description="Disordered" evidence="1">
    <location>
        <begin position="229"/>
        <end position="274"/>
    </location>
</feature>
<dbReference type="AlphaFoldDB" id="A0A6J4LHN8"/>
<proteinExistence type="predicted"/>
<reference evidence="2" key="1">
    <citation type="submission" date="2020-02" db="EMBL/GenBank/DDBJ databases">
        <authorList>
            <person name="Meier V. D."/>
        </authorList>
    </citation>
    <scope>NUCLEOTIDE SEQUENCE</scope>
    <source>
        <strain evidence="2">AVDCRST_MAG48</strain>
    </source>
</reference>
<feature type="compositionally biased region" description="Basic residues" evidence="1">
    <location>
        <begin position="90"/>
        <end position="113"/>
    </location>
</feature>
<feature type="compositionally biased region" description="Basic residues" evidence="1">
    <location>
        <begin position="40"/>
        <end position="52"/>
    </location>
</feature>
<evidence type="ECO:0000256" key="1">
    <source>
        <dbReference type="SAM" id="MobiDB-lite"/>
    </source>
</evidence>
<dbReference type="EMBL" id="CADCTS010000463">
    <property type="protein sequence ID" value="CAA9333996.1"/>
    <property type="molecule type" value="Genomic_DNA"/>
</dbReference>
<feature type="compositionally biased region" description="Basic residues" evidence="1">
    <location>
        <begin position="296"/>
        <end position="312"/>
    </location>
</feature>
<feature type="compositionally biased region" description="Basic residues" evidence="1">
    <location>
        <begin position="126"/>
        <end position="140"/>
    </location>
</feature>
<feature type="region of interest" description="Disordered" evidence="1">
    <location>
        <begin position="1"/>
        <end position="190"/>
    </location>
</feature>
<protein>
    <submittedName>
        <fullName evidence="2">N-acetyl-D-glucosamine ABC transporter, permease protein 1</fullName>
    </submittedName>
</protein>
<accession>A0A6J4LHN8</accession>
<gene>
    <name evidence="2" type="ORF">AVDCRST_MAG48-3276</name>
</gene>
<feature type="non-terminal residue" evidence="2">
    <location>
        <position position="321"/>
    </location>
</feature>
<name>A0A6J4LHN8_9ACTN</name>
<feature type="compositionally biased region" description="Basic and acidic residues" evidence="1">
    <location>
        <begin position="53"/>
        <end position="89"/>
    </location>
</feature>
<organism evidence="2">
    <name type="scientific">uncultured Friedmanniella sp</name>
    <dbReference type="NCBI Taxonomy" id="335381"/>
    <lineage>
        <taxon>Bacteria</taxon>
        <taxon>Bacillati</taxon>
        <taxon>Actinomycetota</taxon>
        <taxon>Actinomycetes</taxon>
        <taxon>Propionibacteriales</taxon>
        <taxon>Nocardioidaceae</taxon>
        <taxon>Friedmanniella</taxon>
        <taxon>environmental samples</taxon>
    </lineage>
</organism>
<feature type="region of interest" description="Disordered" evidence="1">
    <location>
        <begin position="294"/>
        <end position="321"/>
    </location>
</feature>